<dbReference type="InterPro" id="IPR002109">
    <property type="entry name" value="Glutaredoxin"/>
</dbReference>
<keyword evidence="3" id="KW-1185">Reference proteome</keyword>
<feature type="non-terminal residue" evidence="2">
    <location>
        <position position="130"/>
    </location>
</feature>
<dbReference type="InterPro" id="IPR036249">
    <property type="entry name" value="Thioredoxin-like_sf"/>
</dbReference>
<dbReference type="Gene3D" id="3.40.30.10">
    <property type="entry name" value="Glutaredoxin"/>
    <property type="match status" value="1"/>
</dbReference>
<dbReference type="InterPro" id="IPR011767">
    <property type="entry name" value="GLR_AS"/>
</dbReference>
<dbReference type="OrthoDB" id="418495at2759"/>
<dbReference type="AlphaFoldDB" id="A0A2J7ZGK8"/>
<evidence type="ECO:0000259" key="1">
    <source>
        <dbReference type="Pfam" id="PF00462"/>
    </source>
</evidence>
<organism evidence="2 3">
    <name type="scientific">Tetrabaena socialis</name>
    <dbReference type="NCBI Taxonomy" id="47790"/>
    <lineage>
        <taxon>Eukaryota</taxon>
        <taxon>Viridiplantae</taxon>
        <taxon>Chlorophyta</taxon>
        <taxon>core chlorophytes</taxon>
        <taxon>Chlorophyceae</taxon>
        <taxon>CS clade</taxon>
        <taxon>Chlamydomonadales</taxon>
        <taxon>Tetrabaenaceae</taxon>
        <taxon>Tetrabaena</taxon>
    </lineage>
</organism>
<dbReference type="PROSITE" id="PS51354">
    <property type="entry name" value="GLUTAREDOXIN_2"/>
    <property type="match status" value="1"/>
</dbReference>
<gene>
    <name evidence="2" type="ORF">TSOC_014822</name>
</gene>
<evidence type="ECO:0000313" key="2">
    <source>
        <dbReference type="EMBL" id="PNG99402.1"/>
    </source>
</evidence>
<dbReference type="GO" id="GO:0015038">
    <property type="term" value="F:glutathione disulfide oxidoreductase activity"/>
    <property type="evidence" value="ECO:0007669"/>
    <property type="project" value="TreeGrafter"/>
</dbReference>
<reference evidence="2 3" key="1">
    <citation type="journal article" date="2017" name="Mol. Biol. Evol.">
        <title>The 4-celled Tetrabaena socialis nuclear genome reveals the essential components for genetic control of cell number at the origin of multicellularity in the volvocine lineage.</title>
        <authorList>
            <person name="Featherston J."/>
            <person name="Arakaki Y."/>
            <person name="Hanschen E.R."/>
            <person name="Ferris P.J."/>
            <person name="Michod R.E."/>
            <person name="Olson B.J.S.C."/>
            <person name="Nozaki H."/>
            <person name="Durand P.M."/>
        </authorList>
    </citation>
    <scope>NUCLEOTIDE SEQUENCE [LARGE SCALE GENOMIC DNA]</scope>
    <source>
        <strain evidence="2 3">NIES-571</strain>
    </source>
</reference>
<accession>A0A2J7ZGK8</accession>
<protein>
    <recommendedName>
        <fullName evidence="1">Glutaredoxin domain-containing protein</fullName>
    </recommendedName>
</protein>
<evidence type="ECO:0000313" key="3">
    <source>
        <dbReference type="Proteomes" id="UP000236333"/>
    </source>
</evidence>
<dbReference type="GO" id="GO:0034599">
    <property type="term" value="P:cellular response to oxidative stress"/>
    <property type="evidence" value="ECO:0007669"/>
    <property type="project" value="TreeGrafter"/>
</dbReference>
<dbReference type="PANTHER" id="PTHR45694:SF5">
    <property type="entry name" value="GLUTAREDOXIN 2"/>
    <property type="match status" value="1"/>
</dbReference>
<feature type="domain" description="Glutaredoxin" evidence="1">
    <location>
        <begin position="68"/>
        <end position="104"/>
    </location>
</feature>
<comment type="caution">
    <text evidence="2">The sequence shown here is derived from an EMBL/GenBank/DDBJ whole genome shotgun (WGS) entry which is preliminary data.</text>
</comment>
<dbReference type="GO" id="GO:0005737">
    <property type="term" value="C:cytoplasm"/>
    <property type="evidence" value="ECO:0007669"/>
    <property type="project" value="TreeGrafter"/>
</dbReference>
<sequence>MRLTKQKARLLIVALCCLSIVWLIHSPTRLAAALYTSTEPATTGSAKSTMGKGEAVTEIKAAISSHKVVVYSKTYCPYCVKAKASLNTLLKPDQYVVVEVGRSPRVPHRPAAPALACAAKGSMRAPVYPW</sequence>
<dbReference type="Proteomes" id="UP000236333">
    <property type="component" value="Unassembled WGS sequence"/>
</dbReference>
<name>A0A2J7ZGK8_9CHLO</name>
<dbReference type="PANTHER" id="PTHR45694">
    <property type="entry name" value="GLUTAREDOXIN 2"/>
    <property type="match status" value="1"/>
</dbReference>
<proteinExistence type="predicted"/>
<dbReference type="PROSITE" id="PS00195">
    <property type="entry name" value="GLUTAREDOXIN_1"/>
    <property type="match status" value="1"/>
</dbReference>
<dbReference type="SUPFAM" id="SSF52833">
    <property type="entry name" value="Thioredoxin-like"/>
    <property type="match status" value="1"/>
</dbReference>
<dbReference type="Pfam" id="PF00462">
    <property type="entry name" value="Glutaredoxin"/>
    <property type="match status" value="1"/>
</dbReference>
<dbReference type="EMBL" id="PGGS01002996">
    <property type="protein sequence ID" value="PNG99402.1"/>
    <property type="molecule type" value="Genomic_DNA"/>
</dbReference>